<sequence length="151" mass="16221">MYISGIRWAIRLLTTLAYDKSRLTKRIVVKARSNNCCRPAKNTVGSDPGAILAVLNRLIASWRSAGVSNSAARTSFAAAQSIFRGATSGRIQGRLSPAPEDGLQRCQLTLVGLQPGSLRDLLKVLQEGPNIPILKGVPPRDLQPYPGDGTK</sequence>
<evidence type="ECO:0000313" key="1">
    <source>
        <dbReference type="EMBL" id="KER23165.1"/>
    </source>
</evidence>
<dbReference type="GeneID" id="20323076"/>
<accession>A0A074ZIM6</accession>
<gene>
    <name evidence="1" type="ORF">T265_08897</name>
</gene>
<protein>
    <submittedName>
        <fullName evidence="1">Uncharacterized protein</fullName>
    </submittedName>
</protein>
<dbReference type="AlphaFoldDB" id="A0A074ZIM6"/>
<organism evidence="1 2">
    <name type="scientific">Opisthorchis viverrini</name>
    <name type="common">Southeast Asian liver fluke</name>
    <dbReference type="NCBI Taxonomy" id="6198"/>
    <lineage>
        <taxon>Eukaryota</taxon>
        <taxon>Metazoa</taxon>
        <taxon>Spiralia</taxon>
        <taxon>Lophotrochozoa</taxon>
        <taxon>Platyhelminthes</taxon>
        <taxon>Trematoda</taxon>
        <taxon>Digenea</taxon>
        <taxon>Opisthorchiida</taxon>
        <taxon>Opisthorchiata</taxon>
        <taxon>Opisthorchiidae</taxon>
        <taxon>Opisthorchis</taxon>
    </lineage>
</organism>
<dbReference type="EMBL" id="KL596862">
    <property type="protein sequence ID" value="KER23165.1"/>
    <property type="molecule type" value="Genomic_DNA"/>
</dbReference>
<dbReference type="CTD" id="20323076"/>
<proteinExistence type="predicted"/>
<reference evidence="1 2" key="1">
    <citation type="submission" date="2013-11" db="EMBL/GenBank/DDBJ databases">
        <title>Opisthorchis viverrini - life in the bile duct.</title>
        <authorList>
            <person name="Young N.D."/>
            <person name="Nagarajan N."/>
            <person name="Lin S.J."/>
            <person name="Korhonen P.K."/>
            <person name="Jex A.R."/>
            <person name="Hall R.S."/>
            <person name="Safavi-Hemami H."/>
            <person name="Kaewkong W."/>
            <person name="Bertrand D."/>
            <person name="Gao S."/>
            <person name="Seet Q."/>
            <person name="Wongkham S."/>
            <person name="Teh B.T."/>
            <person name="Wongkham C."/>
            <person name="Intapan P.M."/>
            <person name="Maleewong W."/>
            <person name="Yang X."/>
            <person name="Hu M."/>
            <person name="Wang Z."/>
            <person name="Hofmann A."/>
            <person name="Sternberg P.W."/>
            <person name="Tan P."/>
            <person name="Wang J."/>
            <person name="Gasser R.B."/>
        </authorList>
    </citation>
    <scope>NUCLEOTIDE SEQUENCE [LARGE SCALE GENOMIC DNA]</scope>
</reference>
<dbReference type="KEGG" id="ovi:T265_08897"/>
<dbReference type="RefSeq" id="XP_009173089.1">
    <property type="nucleotide sequence ID" value="XM_009174825.1"/>
</dbReference>
<dbReference type="Proteomes" id="UP000054324">
    <property type="component" value="Unassembled WGS sequence"/>
</dbReference>
<name>A0A074ZIM6_OPIVI</name>
<keyword evidence="2" id="KW-1185">Reference proteome</keyword>
<evidence type="ECO:0000313" key="2">
    <source>
        <dbReference type="Proteomes" id="UP000054324"/>
    </source>
</evidence>